<reference evidence="1" key="1">
    <citation type="submission" date="2014-09" db="EMBL/GenBank/DDBJ databases">
        <authorList>
            <person name="Magalhaes I.L.F."/>
            <person name="Oliveira U."/>
            <person name="Santos F.R."/>
            <person name="Vidigal T.H.D.A."/>
            <person name="Brescovit A.D."/>
            <person name="Santos A.J."/>
        </authorList>
    </citation>
    <scope>NUCLEOTIDE SEQUENCE</scope>
    <source>
        <tissue evidence="1">Shoot tissue taken approximately 20 cm above the soil surface</tissue>
    </source>
</reference>
<reference evidence="1" key="2">
    <citation type="journal article" date="2015" name="Data Brief">
        <title>Shoot transcriptome of the giant reed, Arundo donax.</title>
        <authorList>
            <person name="Barrero R.A."/>
            <person name="Guerrero F.D."/>
            <person name="Moolhuijzen P."/>
            <person name="Goolsby J.A."/>
            <person name="Tidwell J."/>
            <person name="Bellgard S.E."/>
            <person name="Bellgard M.I."/>
        </authorList>
    </citation>
    <scope>NUCLEOTIDE SEQUENCE</scope>
    <source>
        <tissue evidence="1">Shoot tissue taken approximately 20 cm above the soil surface</tissue>
    </source>
</reference>
<dbReference type="AlphaFoldDB" id="A0A0A8XVR7"/>
<name>A0A0A8XVR7_ARUDO</name>
<organism evidence="1">
    <name type="scientific">Arundo donax</name>
    <name type="common">Giant reed</name>
    <name type="synonym">Donax arundinaceus</name>
    <dbReference type="NCBI Taxonomy" id="35708"/>
    <lineage>
        <taxon>Eukaryota</taxon>
        <taxon>Viridiplantae</taxon>
        <taxon>Streptophyta</taxon>
        <taxon>Embryophyta</taxon>
        <taxon>Tracheophyta</taxon>
        <taxon>Spermatophyta</taxon>
        <taxon>Magnoliopsida</taxon>
        <taxon>Liliopsida</taxon>
        <taxon>Poales</taxon>
        <taxon>Poaceae</taxon>
        <taxon>PACMAD clade</taxon>
        <taxon>Arundinoideae</taxon>
        <taxon>Arundineae</taxon>
        <taxon>Arundo</taxon>
    </lineage>
</organism>
<sequence length="22" mass="2492">MSEDSVVHTVTPSSNYIYPDLH</sequence>
<dbReference type="EMBL" id="GBRH01281042">
    <property type="protein sequence ID" value="JAD16853.1"/>
    <property type="molecule type" value="Transcribed_RNA"/>
</dbReference>
<protein>
    <submittedName>
        <fullName evidence="1">Uncharacterized protein</fullName>
    </submittedName>
</protein>
<accession>A0A0A8XVR7</accession>
<proteinExistence type="predicted"/>
<evidence type="ECO:0000313" key="1">
    <source>
        <dbReference type="EMBL" id="JAD16853.1"/>
    </source>
</evidence>